<evidence type="ECO:0000259" key="2">
    <source>
        <dbReference type="Pfam" id="PF01609"/>
    </source>
</evidence>
<dbReference type="InterPro" id="IPR002559">
    <property type="entry name" value="Transposase_11"/>
</dbReference>
<evidence type="ECO:0000256" key="1">
    <source>
        <dbReference type="SAM" id="Coils"/>
    </source>
</evidence>
<feature type="domain" description="Transposase IS4-like" evidence="2">
    <location>
        <begin position="174"/>
        <end position="407"/>
    </location>
</feature>
<dbReference type="GO" id="GO:0004803">
    <property type="term" value="F:transposase activity"/>
    <property type="evidence" value="ECO:0007669"/>
    <property type="project" value="InterPro"/>
</dbReference>
<proteinExistence type="predicted"/>
<feature type="coiled-coil region" evidence="1">
    <location>
        <begin position="56"/>
        <end position="83"/>
    </location>
</feature>
<dbReference type="Proteomes" id="UP000294919">
    <property type="component" value="Unassembled WGS sequence"/>
</dbReference>
<evidence type="ECO:0000313" key="4">
    <source>
        <dbReference type="Proteomes" id="UP000294919"/>
    </source>
</evidence>
<name>A0A4R2KE95_9FIRM</name>
<dbReference type="GO" id="GO:0006313">
    <property type="term" value="P:DNA transposition"/>
    <property type="evidence" value="ECO:0007669"/>
    <property type="project" value="InterPro"/>
</dbReference>
<keyword evidence="1" id="KW-0175">Coiled coil</keyword>
<sequence>MMRSYLIFLLTRPAIGITEWVDELHRVPLYAILSGFEPGDVPGIGTFYDFFERLWNSDQSNKKSKLKQKIKRKKKKKKKYKKGEKAPLKKPGVVKRLVDRFLKYGSDKKDLSTDLLFDLFQSQFLSVSANLGLLGDLESLSIAGDGTPFETQRFPRSKSTCDCFSKGITKCNHPRIYSQPDCNSGWDSSREKYYNGYHLYMLSACDSYYDLPLYPSLNPASRHDSISLLITLRDFSQRYNLSPVERILLDAAHDAKAIYEILDANDIEAFIDLNPRTKHNFSTDCDISISNEDIPICSKGLPMKKNGFEEAKNRRKWRCPLVKGKRNSCENPCSIAAYGRTFHTLPKNDLRIFTKTPRSSDQWNHIYKRRTSVERSNKREKVDYHLEAGRHRSTKMHSIRLYCIMMCQHIDAWYSHLKGNFNLKEIIFG</sequence>
<dbReference type="AlphaFoldDB" id="A0A4R2KE95"/>
<dbReference type="EMBL" id="SLWV01000025">
    <property type="protein sequence ID" value="TCO70672.1"/>
    <property type="molecule type" value="Genomic_DNA"/>
</dbReference>
<reference evidence="3 4" key="1">
    <citation type="submission" date="2019-03" db="EMBL/GenBank/DDBJ databases">
        <title>Genomic Encyclopedia of Type Strains, Phase IV (KMG-IV): sequencing the most valuable type-strain genomes for metagenomic binning, comparative biology and taxonomic classification.</title>
        <authorList>
            <person name="Goeker M."/>
        </authorList>
    </citation>
    <scope>NUCLEOTIDE SEQUENCE [LARGE SCALE GENOMIC DNA]</scope>
    <source>
        <strain evidence="3 4">DSM 102940</strain>
    </source>
</reference>
<comment type="caution">
    <text evidence="3">The sequence shown here is derived from an EMBL/GenBank/DDBJ whole genome shotgun (WGS) entry which is preliminary data.</text>
</comment>
<gene>
    <name evidence="3" type="ORF">EV214_12542</name>
</gene>
<accession>A0A4R2KE95</accession>
<keyword evidence="4" id="KW-1185">Reference proteome</keyword>
<dbReference type="GO" id="GO:0003677">
    <property type="term" value="F:DNA binding"/>
    <property type="evidence" value="ECO:0007669"/>
    <property type="project" value="InterPro"/>
</dbReference>
<evidence type="ECO:0000313" key="3">
    <source>
        <dbReference type="EMBL" id="TCO70672.1"/>
    </source>
</evidence>
<organism evidence="3 4">
    <name type="scientific">Marinisporobacter balticus</name>
    <dbReference type="NCBI Taxonomy" id="2018667"/>
    <lineage>
        <taxon>Bacteria</taxon>
        <taxon>Bacillati</taxon>
        <taxon>Bacillota</taxon>
        <taxon>Clostridia</taxon>
        <taxon>Peptostreptococcales</taxon>
        <taxon>Thermotaleaceae</taxon>
        <taxon>Marinisporobacter</taxon>
    </lineage>
</organism>
<dbReference type="Pfam" id="PF01609">
    <property type="entry name" value="DDE_Tnp_1"/>
    <property type="match status" value="1"/>
</dbReference>
<dbReference type="RefSeq" id="WP_207669700.1">
    <property type="nucleotide sequence ID" value="NZ_SLWV01000025.1"/>
</dbReference>
<protein>
    <submittedName>
        <fullName evidence="3">DDE family transposase</fullName>
    </submittedName>
</protein>